<dbReference type="EMBL" id="CM004387">
    <property type="protein sequence ID" value="OAY62215.1"/>
    <property type="molecule type" value="Genomic_DNA"/>
</dbReference>
<gene>
    <name evidence="1" type="ORF">MANES_01G250500</name>
</gene>
<evidence type="ECO:0000313" key="1">
    <source>
        <dbReference type="EMBL" id="OAY62215.1"/>
    </source>
</evidence>
<reference evidence="1" key="1">
    <citation type="submission" date="2016-02" db="EMBL/GenBank/DDBJ databases">
        <title>WGS assembly of Manihot esculenta.</title>
        <authorList>
            <person name="Bredeson J.V."/>
            <person name="Prochnik S.E."/>
            <person name="Lyons J.B."/>
            <person name="Schmutz J."/>
            <person name="Grimwood J."/>
            <person name="Vrebalov J."/>
            <person name="Bart R.S."/>
            <person name="Amuge T."/>
            <person name="Ferguson M.E."/>
            <person name="Green R."/>
            <person name="Putnam N."/>
            <person name="Stites J."/>
            <person name="Rounsley S."/>
            <person name="Rokhsar D.S."/>
        </authorList>
    </citation>
    <scope>NUCLEOTIDE SEQUENCE [LARGE SCALE GENOMIC DNA]</scope>
    <source>
        <tissue evidence="1">Leaf</tissue>
    </source>
</reference>
<sequence>MFAEQRSSRERGAWVPVAWTKELWSSPLTGFAFDVPFEASFGFSYVG</sequence>
<proteinExistence type="predicted"/>
<accession>A0A2C9WNU5</accession>
<protein>
    <submittedName>
        <fullName evidence="1">Uncharacterized protein</fullName>
    </submittedName>
</protein>
<organism evidence="1">
    <name type="scientific">Manihot esculenta</name>
    <name type="common">Cassava</name>
    <name type="synonym">Jatropha manihot</name>
    <dbReference type="NCBI Taxonomy" id="3983"/>
    <lineage>
        <taxon>Eukaryota</taxon>
        <taxon>Viridiplantae</taxon>
        <taxon>Streptophyta</taxon>
        <taxon>Embryophyta</taxon>
        <taxon>Tracheophyta</taxon>
        <taxon>Spermatophyta</taxon>
        <taxon>Magnoliopsida</taxon>
        <taxon>eudicotyledons</taxon>
        <taxon>Gunneridae</taxon>
        <taxon>Pentapetalae</taxon>
        <taxon>rosids</taxon>
        <taxon>fabids</taxon>
        <taxon>Malpighiales</taxon>
        <taxon>Euphorbiaceae</taxon>
        <taxon>Crotonoideae</taxon>
        <taxon>Manihoteae</taxon>
        <taxon>Manihot</taxon>
    </lineage>
</organism>
<dbReference type="AlphaFoldDB" id="A0A2C9WNU5"/>
<name>A0A2C9WNU5_MANES</name>